<comment type="similarity">
    <text evidence="3">Belongs to the HARBI1 family.</text>
</comment>
<keyword evidence="7" id="KW-0539">Nucleus</keyword>
<keyword evidence="5" id="KW-0479">Metal-binding</keyword>
<dbReference type="PANTHER" id="PTHR22930:SF289">
    <property type="entry name" value="DDE TNP4 DOMAIN-CONTAINING PROTEIN-RELATED"/>
    <property type="match status" value="1"/>
</dbReference>
<dbReference type="GO" id="GO:0046872">
    <property type="term" value="F:metal ion binding"/>
    <property type="evidence" value="ECO:0007669"/>
    <property type="project" value="UniProtKB-KW"/>
</dbReference>
<evidence type="ECO:0000256" key="1">
    <source>
        <dbReference type="ARBA" id="ARBA00001968"/>
    </source>
</evidence>
<organism evidence="10">
    <name type="scientific">Timema cristinae</name>
    <name type="common">Walking stick</name>
    <dbReference type="NCBI Taxonomy" id="61476"/>
    <lineage>
        <taxon>Eukaryota</taxon>
        <taxon>Metazoa</taxon>
        <taxon>Ecdysozoa</taxon>
        <taxon>Arthropoda</taxon>
        <taxon>Hexapoda</taxon>
        <taxon>Insecta</taxon>
        <taxon>Pterygota</taxon>
        <taxon>Neoptera</taxon>
        <taxon>Polyneoptera</taxon>
        <taxon>Phasmatodea</taxon>
        <taxon>Timematodea</taxon>
        <taxon>Timematoidea</taxon>
        <taxon>Timematidae</taxon>
        <taxon>Timema</taxon>
    </lineage>
</organism>
<accession>A0A7R9DBP2</accession>
<evidence type="ECO:0000256" key="2">
    <source>
        <dbReference type="ARBA" id="ARBA00004123"/>
    </source>
</evidence>
<protein>
    <recommendedName>
        <fullName evidence="9">DDE Tnp4 domain-containing protein</fullName>
    </recommendedName>
</protein>
<evidence type="ECO:0000313" key="10">
    <source>
        <dbReference type="EMBL" id="CAD7411694.1"/>
    </source>
</evidence>
<feature type="region of interest" description="Disordered" evidence="8">
    <location>
        <begin position="220"/>
        <end position="249"/>
    </location>
</feature>
<sequence>MMRAVGDFAGVSHASACVIINRVTRSIASLRQRYIRFPETEDGIRELKRCFHTIARFPKVVGALDCTHVKIQSPGGPNSENFRNRKGYFSLNIQTISSPRLEILDIVARWPGASHDSTIFNASSICRKFEDAQMRNCFLLGDGGYEVRSYLLTPLAAPTTVAEQLYNESQIRTRNVAECTYGVWKRRFPILSLGMRVHVQLAQNIIVATAMLHNIACQNREDVPPQDPEVHVDPEDLGGGVPQHAPRQGRNDTMRRYLAEHYFWQDAVTDH</sequence>
<evidence type="ECO:0000256" key="3">
    <source>
        <dbReference type="ARBA" id="ARBA00006958"/>
    </source>
</evidence>
<gene>
    <name evidence="10" type="ORF">TCEB3V08_LOCUS11046</name>
</gene>
<proteinExistence type="inferred from homology"/>
<comment type="subcellular location">
    <subcellularLocation>
        <location evidence="2">Nucleus</location>
    </subcellularLocation>
</comment>
<evidence type="ECO:0000256" key="6">
    <source>
        <dbReference type="ARBA" id="ARBA00022801"/>
    </source>
</evidence>
<evidence type="ECO:0000259" key="9">
    <source>
        <dbReference type="Pfam" id="PF13359"/>
    </source>
</evidence>
<dbReference type="EMBL" id="OC322374">
    <property type="protein sequence ID" value="CAD7411694.1"/>
    <property type="molecule type" value="Genomic_DNA"/>
</dbReference>
<name>A0A7R9DBP2_TIMCR</name>
<comment type="cofactor">
    <cofactor evidence="1">
        <name>a divalent metal cation</name>
        <dbReference type="ChEBI" id="CHEBI:60240"/>
    </cofactor>
</comment>
<feature type="domain" description="DDE Tnp4" evidence="9">
    <location>
        <begin position="64"/>
        <end position="214"/>
    </location>
</feature>
<evidence type="ECO:0000256" key="5">
    <source>
        <dbReference type="ARBA" id="ARBA00022723"/>
    </source>
</evidence>
<dbReference type="Pfam" id="PF13359">
    <property type="entry name" value="DDE_Tnp_4"/>
    <property type="match status" value="1"/>
</dbReference>
<dbReference type="GO" id="GO:0005634">
    <property type="term" value="C:nucleus"/>
    <property type="evidence" value="ECO:0007669"/>
    <property type="project" value="UniProtKB-SubCell"/>
</dbReference>
<dbReference type="GO" id="GO:0016787">
    <property type="term" value="F:hydrolase activity"/>
    <property type="evidence" value="ECO:0007669"/>
    <property type="project" value="UniProtKB-KW"/>
</dbReference>
<dbReference type="InterPro" id="IPR045249">
    <property type="entry name" value="HARBI1-like"/>
</dbReference>
<dbReference type="PANTHER" id="PTHR22930">
    <property type="match status" value="1"/>
</dbReference>
<dbReference type="InterPro" id="IPR027806">
    <property type="entry name" value="HARBI1_dom"/>
</dbReference>
<reference evidence="10" key="1">
    <citation type="submission" date="2020-11" db="EMBL/GenBank/DDBJ databases">
        <authorList>
            <person name="Tran Van P."/>
        </authorList>
    </citation>
    <scope>NUCLEOTIDE SEQUENCE</scope>
</reference>
<evidence type="ECO:0000256" key="7">
    <source>
        <dbReference type="ARBA" id="ARBA00023242"/>
    </source>
</evidence>
<feature type="compositionally biased region" description="Basic and acidic residues" evidence="8">
    <location>
        <begin position="220"/>
        <end position="234"/>
    </location>
</feature>
<dbReference type="GO" id="GO:0004518">
    <property type="term" value="F:nuclease activity"/>
    <property type="evidence" value="ECO:0007669"/>
    <property type="project" value="UniProtKB-KW"/>
</dbReference>
<keyword evidence="4" id="KW-0540">Nuclease</keyword>
<dbReference type="AlphaFoldDB" id="A0A7R9DBP2"/>
<evidence type="ECO:0000256" key="4">
    <source>
        <dbReference type="ARBA" id="ARBA00022722"/>
    </source>
</evidence>
<evidence type="ECO:0000256" key="8">
    <source>
        <dbReference type="SAM" id="MobiDB-lite"/>
    </source>
</evidence>
<keyword evidence="6" id="KW-0378">Hydrolase</keyword>